<dbReference type="InterPro" id="IPR012334">
    <property type="entry name" value="Pectin_lyas_fold"/>
</dbReference>
<keyword evidence="10" id="KW-1185">Reference proteome</keyword>
<comment type="pathway">
    <text evidence="5">Glycan metabolism; pectin degradation; 2-dehydro-3-deoxy-D-gluconate from pectin: step 1/5.</text>
</comment>
<dbReference type="EMBL" id="JZUY01000033">
    <property type="protein sequence ID" value="KLC08869.1"/>
    <property type="molecule type" value="Genomic_DNA"/>
</dbReference>
<proteinExistence type="inferred from homology"/>
<organism evidence="8 12">
    <name type="scientific">Xanthomonas perforans</name>
    <dbReference type="NCBI Taxonomy" id="442694"/>
    <lineage>
        <taxon>Bacteria</taxon>
        <taxon>Pseudomonadati</taxon>
        <taxon>Pseudomonadota</taxon>
        <taxon>Gammaproteobacteria</taxon>
        <taxon>Lysobacterales</taxon>
        <taxon>Lysobacteraceae</taxon>
        <taxon>Xanthomonas</taxon>
    </lineage>
</organism>
<dbReference type="GO" id="GO:0042545">
    <property type="term" value="P:cell wall modification"/>
    <property type="evidence" value="ECO:0007669"/>
    <property type="project" value="UniProtKB-UniRule"/>
</dbReference>
<dbReference type="GO" id="GO:0030599">
    <property type="term" value="F:pectinesterase activity"/>
    <property type="evidence" value="ECO:0007669"/>
    <property type="project" value="UniProtKB-UniRule"/>
</dbReference>
<evidence type="ECO:0000313" key="12">
    <source>
        <dbReference type="Proteomes" id="UP000471082"/>
    </source>
</evidence>
<reference evidence="7 10" key="1">
    <citation type="submission" date="2015-02" db="EMBL/GenBank/DDBJ databases">
        <title>Whole genome sequencing of multiple isolates of three species of pepper and tomato-infecting xanthomonads reveals genetic diversity in field strains and pinpoints effectors responsible for host specificity.</title>
        <authorList>
            <person name="Schwartz A."/>
            <person name="Dahlbeck D."/>
            <person name="Staskawicz B."/>
            <person name="Bart R."/>
            <person name="Potnis N."/>
            <person name="Minsavage G."/>
            <person name="Timilsina S."/>
            <person name="Goss E."/>
            <person name="Jones J."/>
            <person name="Vallad G."/>
            <person name="Barak J."/>
            <person name="Miller S."/>
            <person name="Ritchie D."/>
            <person name="Martins J.Jr."/>
            <person name="Patane J.S."/>
            <person name="Setubal J.C."/>
        </authorList>
    </citation>
    <scope>NUCLEOTIDE SEQUENCE [LARGE SCALE GENOMIC DNA]</scope>
    <source>
        <strain evidence="7 10">Xp3-15</strain>
    </source>
</reference>
<evidence type="ECO:0000256" key="4">
    <source>
        <dbReference type="PROSITE-ProRule" id="PRU10040"/>
    </source>
</evidence>
<evidence type="ECO:0000256" key="1">
    <source>
        <dbReference type="ARBA" id="ARBA00008891"/>
    </source>
</evidence>
<feature type="domain" description="Pectinesterase catalytic" evidence="6">
    <location>
        <begin position="76"/>
        <end position="325"/>
    </location>
</feature>
<comment type="catalytic activity">
    <reaction evidence="5">
        <text>[(1-&gt;4)-alpha-D-galacturonosyl methyl ester](n) + n H2O = [(1-&gt;4)-alpha-D-galacturonosyl](n) + n methanol + n H(+)</text>
        <dbReference type="Rhea" id="RHEA:22380"/>
        <dbReference type="Rhea" id="RHEA-COMP:14570"/>
        <dbReference type="Rhea" id="RHEA-COMP:14573"/>
        <dbReference type="ChEBI" id="CHEBI:15377"/>
        <dbReference type="ChEBI" id="CHEBI:15378"/>
        <dbReference type="ChEBI" id="CHEBI:17790"/>
        <dbReference type="ChEBI" id="CHEBI:140522"/>
        <dbReference type="ChEBI" id="CHEBI:140523"/>
        <dbReference type="EC" id="3.1.1.11"/>
    </reaction>
</comment>
<accession>A0A0G8VI48</accession>
<reference evidence="8 12" key="3">
    <citation type="submission" date="2019-11" db="EMBL/GenBank/DDBJ databases">
        <title>Genome-resolved metagenomics to study the prevalence of co-infection and intraspecific heterogeneity among plant pathogen metapopulations.</title>
        <authorList>
            <person name="Newberry E."/>
            <person name="Bhandari R."/>
            <person name="Kemble J."/>
            <person name="Sikora E."/>
            <person name="Potnis N."/>
        </authorList>
    </citation>
    <scope>NUCLEOTIDE SEQUENCE [LARGE SCALE GENOMIC DNA]</scope>
    <source>
        <strain evidence="8">Xp_Tom_Tuscaloosa_18b</strain>
    </source>
</reference>
<name>A0A0G8VI48_XANPE</name>
<evidence type="ECO:0000256" key="5">
    <source>
        <dbReference type="RuleBase" id="RU000589"/>
    </source>
</evidence>
<dbReference type="InterPro" id="IPR011050">
    <property type="entry name" value="Pectin_lyase_fold/virulence"/>
</dbReference>
<feature type="signal peptide" evidence="5">
    <location>
        <begin position="1"/>
        <end position="25"/>
    </location>
</feature>
<feature type="active site" evidence="4">
    <location>
        <position position="256"/>
    </location>
</feature>
<gene>
    <name evidence="9" type="ORF">DB769_12910</name>
    <name evidence="8" type="ORF">G3W61_21100</name>
    <name evidence="7" type="ORF">XP315_03160</name>
</gene>
<protein>
    <recommendedName>
        <fullName evidence="5">Pectinesterase</fullName>
        <ecNumber evidence="5">3.1.1.11</ecNumber>
    </recommendedName>
</protein>
<feature type="chain" id="PRO_5044513699" description="Pectinesterase" evidence="5">
    <location>
        <begin position="26"/>
        <end position="393"/>
    </location>
</feature>
<evidence type="ECO:0000313" key="9">
    <source>
        <dbReference type="EMBL" id="RXD53239.1"/>
    </source>
</evidence>
<dbReference type="AlphaFoldDB" id="A0A0G8VI48"/>
<comment type="similarity">
    <text evidence="1">Belongs to the pectinesterase family.</text>
</comment>
<dbReference type="GO" id="GO:0045490">
    <property type="term" value="P:pectin catabolic process"/>
    <property type="evidence" value="ECO:0007669"/>
    <property type="project" value="UniProtKB-UniRule"/>
</dbReference>
<dbReference type="PROSITE" id="PS00503">
    <property type="entry name" value="PECTINESTERASE_2"/>
    <property type="match status" value="1"/>
</dbReference>
<evidence type="ECO:0000256" key="3">
    <source>
        <dbReference type="ARBA" id="ARBA00023085"/>
    </source>
</evidence>
<dbReference type="UniPathway" id="UPA00545">
    <property type="reaction ID" value="UER00823"/>
</dbReference>
<dbReference type="Proteomes" id="UP000289372">
    <property type="component" value="Unassembled WGS sequence"/>
</dbReference>
<dbReference type="EC" id="3.1.1.11" evidence="5"/>
<evidence type="ECO:0000313" key="8">
    <source>
        <dbReference type="EMBL" id="NEL78708.1"/>
    </source>
</evidence>
<sequence length="393" mass="40548">MSATHIRSTCLAAAVLSLVSATALALTGTATRPQLTSSEASSYTIAKALAKAGPISALVTDNWNPTAGVALLSADYAVAADGSTRYRTVQSAIDAAVAAGGTTRRYISIKAGTYTELVCVPNNAPPLTLFGLGTNTGDTVIRFNNANPTPKPAGTASHPCASNASATTVGTSNSATFTVRAANFEARHLRVDNNYVEGTYTDNNQSAVALAVRGDKANFQDVLVTGNQDTLLISATSASNVIRAYFKNSTIEGDVDFIFGSGVGVFDGATIRSTGARLGSSRGGYIFAPSTRPGSSYGFLAINSSFTGVSGSPDNNTYLGRAWDESVGSLSSYVNGTSPNGQVTVRDSTLGSHIRKTAPWNASTVGRPYCSSNCTNSANRFYEYNNSGPGAAN</sequence>
<dbReference type="EMBL" id="PUUL01000070">
    <property type="protein sequence ID" value="RXD53239.1"/>
    <property type="molecule type" value="Genomic_DNA"/>
</dbReference>
<keyword evidence="5" id="KW-0732">Signal</keyword>
<dbReference type="InterPro" id="IPR000070">
    <property type="entry name" value="Pectinesterase_cat"/>
</dbReference>
<dbReference type="EMBL" id="JAAGYU010000176">
    <property type="protein sequence ID" value="NEL78708.1"/>
    <property type="molecule type" value="Genomic_DNA"/>
</dbReference>
<evidence type="ECO:0000259" key="6">
    <source>
        <dbReference type="Pfam" id="PF01095"/>
    </source>
</evidence>
<keyword evidence="3 5" id="KW-0063">Aspartyl esterase</keyword>
<dbReference type="GO" id="GO:0009279">
    <property type="term" value="C:cell outer membrane"/>
    <property type="evidence" value="ECO:0007669"/>
    <property type="project" value="TreeGrafter"/>
</dbReference>
<comment type="caution">
    <text evidence="8">The sequence shown here is derived from an EMBL/GenBank/DDBJ whole genome shotgun (WGS) entry which is preliminary data.</text>
</comment>
<reference evidence="9 11" key="2">
    <citation type="submission" date="2018-02" db="EMBL/GenBank/DDBJ databases">
        <title>Characterization of Xanthomonas diversity in transplant houses and field plants.</title>
        <authorList>
            <person name="Abrahamian P."/>
            <person name="Timilsina S."/>
            <person name="Minsavage G.V."/>
            <person name="Goss E.M."/>
            <person name="Jones J.B."/>
            <person name="Vallad G.E."/>
        </authorList>
    </citation>
    <scope>NUCLEOTIDE SEQUENCE [LARGE SCALE GENOMIC DNA]</scope>
    <source>
        <strain evidence="9 11">GEV2132</strain>
    </source>
</reference>
<dbReference type="KEGG" id="xpe:BJD13_04550"/>
<evidence type="ECO:0000313" key="10">
    <source>
        <dbReference type="Proteomes" id="UP000035369"/>
    </source>
</evidence>
<dbReference type="Proteomes" id="UP000035369">
    <property type="component" value="Unassembled WGS sequence"/>
</dbReference>
<dbReference type="Gene3D" id="2.160.20.10">
    <property type="entry name" value="Single-stranded right-handed beta-helix, Pectin lyase-like"/>
    <property type="match status" value="1"/>
</dbReference>
<keyword evidence="2 5" id="KW-0378">Hydrolase</keyword>
<dbReference type="PANTHER" id="PTHR31321:SF57">
    <property type="entry name" value="PECTINESTERASE 53-RELATED"/>
    <property type="match status" value="1"/>
</dbReference>
<evidence type="ECO:0000313" key="7">
    <source>
        <dbReference type="EMBL" id="KLC08869.1"/>
    </source>
</evidence>
<dbReference type="PANTHER" id="PTHR31321">
    <property type="entry name" value="ACYL-COA THIOESTER HYDROLASE YBHC-RELATED"/>
    <property type="match status" value="1"/>
</dbReference>
<dbReference type="Proteomes" id="UP000471082">
    <property type="component" value="Unassembled WGS sequence"/>
</dbReference>
<dbReference type="Pfam" id="PF01095">
    <property type="entry name" value="Pectinesterase"/>
    <property type="match status" value="1"/>
</dbReference>
<evidence type="ECO:0000256" key="2">
    <source>
        <dbReference type="ARBA" id="ARBA00022801"/>
    </source>
</evidence>
<dbReference type="SUPFAM" id="SSF51126">
    <property type="entry name" value="Pectin lyase-like"/>
    <property type="match status" value="1"/>
</dbReference>
<dbReference type="InterPro" id="IPR033131">
    <property type="entry name" value="Pectinesterase_Asp_AS"/>
</dbReference>
<dbReference type="NCBIfam" id="NF007822">
    <property type="entry name" value="PRK10531.1"/>
    <property type="match status" value="1"/>
</dbReference>
<evidence type="ECO:0000313" key="11">
    <source>
        <dbReference type="Proteomes" id="UP000289372"/>
    </source>
</evidence>